<feature type="chain" id="PRO_5032767878" description="Copper acquisition factor BIM1-like domain-containing protein" evidence="10">
    <location>
        <begin position="20"/>
        <end position="257"/>
    </location>
</feature>
<evidence type="ECO:0000256" key="6">
    <source>
        <dbReference type="ARBA" id="ARBA00023180"/>
    </source>
</evidence>
<keyword evidence="4 10" id="KW-0732">Signal</keyword>
<keyword evidence="13" id="KW-1185">Reference proteome</keyword>
<dbReference type="GO" id="GO:0005886">
    <property type="term" value="C:plasma membrane"/>
    <property type="evidence" value="ECO:0007669"/>
    <property type="project" value="UniProtKB-SubCell"/>
</dbReference>
<sequence>MTTLNICLLFSLLSSFASAHFALHYPPSRGDSFLPPASQWVYPCANINTTENRTLYPTDSFAVGVELHHNWTYMFVNIGLGTNGSSNLNISLTPSPLNVTGKGSLCLKELDIPAGLKLEDGLNATVQVVTIGPSGSALYNASSSSFSSPTPEIKPNPSQPKKSKKLTPPPTQKCADITFSANASGPNPDTCANTGAITVGKLSTATANSSTTSSTSSTSSSTGSSSGVKSAGTSLNAAVVVVLSCALGFASLLFIQA</sequence>
<dbReference type="CDD" id="cd21176">
    <property type="entry name" value="LPMO_auxiliary-like"/>
    <property type="match status" value="1"/>
</dbReference>
<dbReference type="EMBL" id="CP063410">
    <property type="protein sequence ID" value="QSZ35924.1"/>
    <property type="molecule type" value="Genomic_DNA"/>
</dbReference>
<feature type="signal peptide" evidence="10">
    <location>
        <begin position="1"/>
        <end position="19"/>
    </location>
</feature>
<keyword evidence="9" id="KW-1133">Transmembrane helix</keyword>
<comment type="subcellular location">
    <subcellularLocation>
        <location evidence="1">Cell membrane</location>
        <topology evidence="1">Lipid-anchor</topology>
        <topology evidence="1">GPI-anchor</topology>
    </subcellularLocation>
</comment>
<dbReference type="Pfam" id="PF20238">
    <property type="entry name" value="BIM1-like_dom"/>
    <property type="match status" value="1"/>
</dbReference>
<gene>
    <name evidence="12" type="ORF">DSL72_007046</name>
</gene>
<feature type="region of interest" description="Disordered" evidence="8">
    <location>
        <begin position="207"/>
        <end position="228"/>
    </location>
</feature>
<evidence type="ECO:0000259" key="11">
    <source>
        <dbReference type="Pfam" id="PF20238"/>
    </source>
</evidence>
<evidence type="ECO:0000256" key="9">
    <source>
        <dbReference type="SAM" id="Phobius"/>
    </source>
</evidence>
<dbReference type="InterPro" id="IPR046936">
    <property type="entry name" value="BIM1-like"/>
</dbReference>
<keyword evidence="7" id="KW-0449">Lipoprotein</keyword>
<accession>A0A8A3PLV8</accession>
<evidence type="ECO:0000256" key="5">
    <source>
        <dbReference type="ARBA" id="ARBA00023136"/>
    </source>
</evidence>
<evidence type="ECO:0000313" key="13">
    <source>
        <dbReference type="Proteomes" id="UP000672032"/>
    </source>
</evidence>
<keyword evidence="6" id="KW-0325">Glycoprotein</keyword>
<feature type="region of interest" description="Disordered" evidence="8">
    <location>
        <begin position="140"/>
        <end position="171"/>
    </location>
</feature>
<evidence type="ECO:0000256" key="4">
    <source>
        <dbReference type="ARBA" id="ARBA00022729"/>
    </source>
</evidence>
<dbReference type="GO" id="GO:0098552">
    <property type="term" value="C:side of membrane"/>
    <property type="evidence" value="ECO:0007669"/>
    <property type="project" value="UniProtKB-KW"/>
</dbReference>
<dbReference type="PANTHER" id="PTHR34992:SF2">
    <property type="entry name" value="COPPER ACQUISITION FACTOR BIM1-LIKE DOMAIN-CONTAINING PROTEIN"/>
    <property type="match status" value="1"/>
</dbReference>
<keyword evidence="2" id="KW-1003">Cell membrane</keyword>
<dbReference type="PANTHER" id="PTHR34992">
    <property type="entry name" value="HYPHAL ANASTAMOSIS-7 PROTEIN"/>
    <property type="match status" value="1"/>
</dbReference>
<evidence type="ECO:0000313" key="12">
    <source>
        <dbReference type="EMBL" id="QSZ35924.1"/>
    </source>
</evidence>
<evidence type="ECO:0000256" key="7">
    <source>
        <dbReference type="ARBA" id="ARBA00023288"/>
    </source>
</evidence>
<evidence type="ECO:0000256" key="10">
    <source>
        <dbReference type="SAM" id="SignalP"/>
    </source>
</evidence>
<protein>
    <recommendedName>
        <fullName evidence="11">Copper acquisition factor BIM1-like domain-containing protein</fullName>
    </recommendedName>
</protein>
<evidence type="ECO:0000256" key="1">
    <source>
        <dbReference type="ARBA" id="ARBA00004609"/>
    </source>
</evidence>
<proteinExistence type="predicted"/>
<feature type="domain" description="Copper acquisition factor BIM1-like" evidence="11">
    <location>
        <begin position="18"/>
        <end position="194"/>
    </location>
</feature>
<evidence type="ECO:0000256" key="8">
    <source>
        <dbReference type="SAM" id="MobiDB-lite"/>
    </source>
</evidence>
<organism evidence="12 13">
    <name type="scientific">Monilinia vaccinii-corymbosi</name>
    <dbReference type="NCBI Taxonomy" id="61207"/>
    <lineage>
        <taxon>Eukaryota</taxon>
        <taxon>Fungi</taxon>
        <taxon>Dikarya</taxon>
        <taxon>Ascomycota</taxon>
        <taxon>Pezizomycotina</taxon>
        <taxon>Leotiomycetes</taxon>
        <taxon>Helotiales</taxon>
        <taxon>Sclerotiniaceae</taxon>
        <taxon>Monilinia</taxon>
    </lineage>
</organism>
<feature type="transmembrane region" description="Helical" evidence="9">
    <location>
        <begin position="235"/>
        <end position="255"/>
    </location>
</feature>
<name>A0A8A3PLV8_9HELO</name>
<keyword evidence="3" id="KW-0336">GPI-anchor</keyword>
<keyword evidence="5 9" id="KW-0472">Membrane</keyword>
<evidence type="ECO:0000256" key="2">
    <source>
        <dbReference type="ARBA" id="ARBA00022475"/>
    </source>
</evidence>
<evidence type="ECO:0000256" key="3">
    <source>
        <dbReference type="ARBA" id="ARBA00022622"/>
    </source>
</evidence>
<reference evidence="12" key="1">
    <citation type="submission" date="2020-10" db="EMBL/GenBank/DDBJ databases">
        <title>Genome Sequence of Monilinia vaccinii-corymbosi Sheds Light on Mummy Berry Disease Infection of Blueberry and Mating Type.</title>
        <authorList>
            <person name="Yow A.G."/>
            <person name="Zhang Y."/>
            <person name="Bansal K."/>
            <person name="Eacker S.M."/>
            <person name="Sullivan S."/>
            <person name="Liachko I."/>
            <person name="Cubeta M.A."/>
            <person name="Rollins J.A."/>
            <person name="Ashrafi H."/>
        </authorList>
    </citation>
    <scope>NUCLEOTIDE SEQUENCE</scope>
    <source>
        <strain evidence="12">RL-1</strain>
    </source>
</reference>
<keyword evidence="9" id="KW-0812">Transmembrane</keyword>
<dbReference type="InterPro" id="IPR046530">
    <property type="entry name" value="BIM1-like_dom"/>
</dbReference>
<dbReference type="OrthoDB" id="5333578at2759"/>
<dbReference type="AlphaFoldDB" id="A0A8A3PLV8"/>
<dbReference type="Proteomes" id="UP000672032">
    <property type="component" value="Chromosome 6"/>
</dbReference>